<comment type="caution">
    <text evidence="2">The sequence shown here is derived from an EMBL/GenBank/DDBJ whole genome shotgun (WGS) entry which is preliminary data.</text>
</comment>
<organism evidence="2 3">
    <name type="scientific">Orbilia oligospora</name>
    <name type="common">Nematode-trapping fungus</name>
    <name type="synonym">Arthrobotrys oligospora</name>
    <dbReference type="NCBI Taxonomy" id="2813651"/>
    <lineage>
        <taxon>Eukaryota</taxon>
        <taxon>Fungi</taxon>
        <taxon>Dikarya</taxon>
        <taxon>Ascomycota</taxon>
        <taxon>Pezizomycotina</taxon>
        <taxon>Orbiliomycetes</taxon>
        <taxon>Orbiliales</taxon>
        <taxon>Orbiliaceae</taxon>
        <taxon>Orbilia</taxon>
    </lineage>
</organism>
<sequence>MIPPNTPLLNLPRDILFLFLNHLTYTDILSLSLTTKGLSYITPTESTPGWPGKQCVSRLYQTFLSKPHHDEPASVKNNMNNGYCPYCTHPLCPATCPSALFLDSKTGIFYPKSLYPYQTAVPASSTLTLPESAAINYYSAHFSNQHDDYDTEQACGDNYDGDDGDDNKPIYKTIWCNHHRCPQSLLHKNFHSNNPETGASRLYHDYSSTTWKSVRKSLQNLYIRYRIPGFQHRLKNKTFKDIDIQQIIPTTTTTTILNHPPPPSPICPTTDTFFDELCTHCRLPVYDRPWSDRKCTCCQRYLQYRLETWFIRQPEPCRCDLITVKTMLIKAFEIGFKRGGGRVFYFGLAVEVRVGKEDARPDGAVWATTVLKMVKPGEVRRAVGLMAGNSGGGGLERLGFEEEGVDGYMDCEKCRTKSRDWEVDLGC</sequence>
<evidence type="ECO:0000313" key="2">
    <source>
        <dbReference type="EMBL" id="KAF3168725.1"/>
    </source>
</evidence>
<dbReference type="EMBL" id="JAABOE010000084">
    <property type="protein sequence ID" value="KAF3168725.1"/>
    <property type="molecule type" value="Genomic_DNA"/>
</dbReference>
<dbReference type="AlphaFoldDB" id="A0A7C8KCX9"/>
<reference evidence="2 3" key="1">
    <citation type="submission" date="2019-06" db="EMBL/GenBank/DDBJ databases">
        <authorList>
            <person name="Palmer J.M."/>
        </authorList>
    </citation>
    <scope>NUCLEOTIDE SEQUENCE [LARGE SCALE GENOMIC DNA]</scope>
    <source>
        <strain evidence="2 3">TWF788</strain>
    </source>
</reference>
<evidence type="ECO:0000259" key="1">
    <source>
        <dbReference type="PROSITE" id="PS50181"/>
    </source>
</evidence>
<protein>
    <recommendedName>
        <fullName evidence="1">F-box domain-containing protein</fullName>
    </recommendedName>
</protein>
<feature type="domain" description="F-box" evidence="1">
    <location>
        <begin position="5"/>
        <end position="63"/>
    </location>
</feature>
<dbReference type="Proteomes" id="UP000479691">
    <property type="component" value="Unassembled WGS sequence"/>
</dbReference>
<gene>
    <name evidence="2" type="ORF">TWF788_010841</name>
</gene>
<proteinExistence type="predicted"/>
<evidence type="ECO:0000313" key="3">
    <source>
        <dbReference type="Proteomes" id="UP000479691"/>
    </source>
</evidence>
<dbReference type="PROSITE" id="PS50181">
    <property type="entry name" value="FBOX"/>
    <property type="match status" value="1"/>
</dbReference>
<name>A0A7C8KCX9_ORBOL</name>
<accession>A0A7C8KCX9</accession>
<dbReference type="InterPro" id="IPR001810">
    <property type="entry name" value="F-box_dom"/>
</dbReference>